<evidence type="ECO:0000256" key="2">
    <source>
        <dbReference type="PROSITE-ProRule" id="PRU00267"/>
    </source>
</evidence>
<feature type="domain" description="HMG box" evidence="4">
    <location>
        <begin position="111"/>
        <end position="179"/>
    </location>
</feature>
<evidence type="ECO:0000256" key="3">
    <source>
        <dbReference type="SAM" id="MobiDB-lite"/>
    </source>
</evidence>
<feature type="region of interest" description="Disordered" evidence="3">
    <location>
        <begin position="179"/>
        <end position="208"/>
    </location>
</feature>
<dbReference type="PANTHER" id="PTHR48112:SF22">
    <property type="entry name" value="MITOCHONDRIAL TRANSCRIPTION FACTOR A, ISOFORM B"/>
    <property type="match status" value="1"/>
</dbReference>
<evidence type="ECO:0000313" key="6">
    <source>
        <dbReference type="Proteomes" id="UP000198406"/>
    </source>
</evidence>
<proteinExistence type="predicted"/>
<evidence type="ECO:0000313" key="5">
    <source>
        <dbReference type="EMBL" id="GAX25475.1"/>
    </source>
</evidence>
<dbReference type="InParanoid" id="A0A1Z5KH79"/>
<dbReference type="Proteomes" id="UP000198406">
    <property type="component" value="Unassembled WGS sequence"/>
</dbReference>
<feature type="domain" description="HMG box" evidence="4">
    <location>
        <begin position="29"/>
        <end position="94"/>
    </location>
</feature>
<accession>A0A1Z5KH79</accession>
<feature type="region of interest" description="Disordered" evidence="3">
    <location>
        <begin position="1"/>
        <end position="34"/>
    </location>
</feature>
<keyword evidence="1 2" id="KW-0238">DNA-binding</keyword>
<feature type="DNA-binding region" description="HMG box" evidence="2">
    <location>
        <begin position="29"/>
        <end position="94"/>
    </location>
</feature>
<feature type="compositionally biased region" description="Basic residues" evidence="3">
    <location>
        <begin position="100"/>
        <end position="110"/>
    </location>
</feature>
<evidence type="ECO:0000256" key="1">
    <source>
        <dbReference type="ARBA" id="ARBA00023125"/>
    </source>
</evidence>
<dbReference type="EMBL" id="BDSP01000225">
    <property type="protein sequence ID" value="GAX25475.1"/>
    <property type="molecule type" value="Genomic_DNA"/>
</dbReference>
<dbReference type="PROSITE" id="PS50118">
    <property type="entry name" value="HMG_BOX_2"/>
    <property type="match status" value="2"/>
</dbReference>
<dbReference type="Pfam" id="PF00505">
    <property type="entry name" value="HMG_box"/>
    <property type="match status" value="2"/>
</dbReference>
<dbReference type="SUPFAM" id="SSF47095">
    <property type="entry name" value="HMG-box"/>
    <property type="match status" value="2"/>
</dbReference>
<comment type="caution">
    <text evidence="5">The sequence shown here is derived from an EMBL/GenBank/DDBJ whole genome shotgun (WGS) entry which is preliminary data.</text>
</comment>
<dbReference type="InterPro" id="IPR050342">
    <property type="entry name" value="HMGB"/>
</dbReference>
<dbReference type="GO" id="GO:0003677">
    <property type="term" value="F:DNA binding"/>
    <property type="evidence" value="ECO:0007669"/>
    <property type="project" value="UniProtKB-UniRule"/>
</dbReference>
<dbReference type="OrthoDB" id="1919336at2759"/>
<gene>
    <name evidence="5" type="ORF">FisN_12Lh016</name>
</gene>
<dbReference type="InterPro" id="IPR036910">
    <property type="entry name" value="HMG_box_dom_sf"/>
</dbReference>
<dbReference type="GO" id="GO:0005634">
    <property type="term" value="C:nucleus"/>
    <property type="evidence" value="ECO:0007669"/>
    <property type="project" value="UniProtKB-UniRule"/>
</dbReference>
<protein>
    <recommendedName>
        <fullName evidence="4">HMG box domain-containing protein</fullName>
    </recommendedName>
</protein>
<dbReference type="PRINTS" id="PR00886">
    <property type="entry name" value="HIGHMOBLTY12"/>
</dbReference>
<reference evidence="5 6" key="1">
    <citation type="journal article" date="2015" name="Plant Cell">
        <title>Oil accumulation by the oleaginous diatom Fistulifera solaris as revealed by the genome and transcriptome.</title>
        <authorList>
            <person name="Tanaka T."/>
            <person name="Maeda Y."/>
            <person name="Veluchamy A."/>
            <person name="Tanaka M."/>
            <person name="Abida H."/>
            <person name="Marechal E."/>
            <person name="Bowler C."/>
            <person name="Muto M."/>
            <person name="Sunaga Y."/>
            <person name="Tanaka M."/>
            <person name="Yoshino T."/>
            <person name="Taniguchi T."/>
            <person name="Fukuda Y."/>
            <person name="Nemoto M."/>
            <person name="Matsumoto M."/>
            <person name="Wong P.S."/>
            <person name="Aburatani S."/>
            <person name="Fujibuchi W."/>
        </authorList>
    </citation>
    <scope>NUCLEOTIDE SEQUENCE [LARGE SCALE GENOMIC DNA]</scope>
    <source>
        <strain evidence="5 6">JPCC DA0580</strain>
    </source>
</reference>
<organism evidence="5 6">
    <name type="scientific">Fistulifera solaris</name>
    <name type="common">Oleaginous diatom</name>
    <dbReference type="NCBI Taxonomy" id="1519565"/>
    <lineage>
        <taxon>Eukaryota</taxon>
        <taxon>Sar</taxon>
        <taxon>Stramenopiles</taxon>
        <taxon>Ochrophyta</taxon>
        <taxon>Bacillariophyta</taxon>
        <taxon>Bacillariophyceae</taxon>
        <taxon>Bacillariophycidae</taxon>
        <taxon>Naviculales</taxon>
        <taxon>Naviculaceae</taxon>
        <taxon>Fistulifera</taxon>
    </lineage>
</organism>
<evidence type="ECO:0000259" key="4">
    <source>
        <dbReference type="PROSITE" id="PS50118"/>
    </source>
</evidence>
<feature type="DNA-binding region" description="HMG box" evidence="2">
    <location>
        <begin position="111"/>
        <end position="179"/>
    </location>
</feature>
<dbReference type="SMART" id="SM00398">
    <property type="entry name" value="HMG"/>
    <property type="match status" value="2"/>
</dbReference>
<dbReference type="Gene3D" id="1.10.30.10">
    <property type="entry name" value="High mobility group box domain"/>
    <property type="match status" value="2"/>
</dbReference>
<dbReference type="AlphaFoldDB" id="A0A1Z5KH79"/>
<keyword evidence="6" id="KW-1185">Reference proteome</keyword>
<keyword evidence="2" id="KW-0539">Nucleus</keyword>
<dbReference type="PANTHER" id="PTHR48112">
    <property type="entry name" value="HIGH MOBILITY GROUP PROTEIN DSP1"/>
    <property type="match status" value="1"/>
</dbReference>
<name>A0A1Z5KH79_FISSO</name>
<dbReference type="InterPro" id="IPR009071">
    <property type="entry name" value="HMG_box_dom"/>
</dbReference>
<feature type="region of interest" description="Disordered" evidence="3">
    <location>
        <begin position="97"/>
        <end position="116"/>
    </location>
</feature>
<sequence length="269" mass="31601">MPSPIRASFPSASKKDPIVVEGEENVHPPKPPRSAFICFSDAKKKEKSGQTTHQDFLKYVADEWRSLTDHQRAFWDEEARNDKVRYVSEKAEYKGPWNIPKRRAKKHPLAPKRPMSAFLKYSQKRRTKVKHENPDMSNTDVSRLLGEMWRNATPAERAPYVEEEERERAQYKEDIAAWRKEQAQQTAGIRQPYPMDAPEPPSVDPDMYEPLVLGLSRASIPEGVFRPHPYTRAEEHREMYRPVEHYGPQPPYYAHYYPLYYRGKCQDRK</sequence>